<evidence type="ECO:0000256" key="1">
    <source>
        <dbReference type="ARBA" id="ARBA00022603"/>
    </source>
</evidence>
<proteinExistence type="predicted"/>
<accession>A0A564ZGD0</accession>
<dbReference type="SUPFAM" id="SSF53335">
    <property type="entry name" value="S-adenosyl-L-methionine-dependent methyltransferases"/>
    <property type="match status" value="1"/>
</dbReference>
<dbReference type="CDD" id="cd02440">
    <property type="entry name" value="AdoMet_MTases"/>
    <property type="match status" value="1"/>
</dbReference>
<dbReference type="PANTHER" id="PTHR43861:SF1">
    <property type="entry name" value="TRANS-ACONITATE 2-METHYLTRANSFERASE"/>
    <property type="match status" value="1"/>
</dbReference>
<evidence type="ECO:0000259" key="3">
    <source>
        <dbReference type="Pfam" id="PF13649"/>
    </source>
</evidence>
<reference evidence="4 5" key="1">
    <citation type="submission" date="2019-07" db="EMBL/GenBank/DDBJ databases">
        <authorList>
            <person name="Cremers G."/>
        </authorList>
    </citation>
    <scope>NUCLEOTIDE SEQUENCE [LARGE SCALE GENOMIC DNA]</scope>
</reference>
<sequence length="202" mass="22700">MIGLIERLLEHPAVYAAWQAPFVARKFAPVERQIRDQPIRRVLDVGCGPGTNTARFEHADYIGIDINERYLTIARSKYHGRFIQADLAHADISSLGRFDTIIVNSLLHHLPDSAVAHILRQLPQLLEPDGRVHVLELVLPERPSLAKLMARLDRGQYPRSVGDWRGLFVAHFDPVLIEPYQVGGGLWAMVYLQGQTKACASP</sequence>
<keyword evidence="1 4" id="KW-0489">Methyltransferase</keyword>
<keyword evidence="5" id="KW-1185">Reference proteome</keyword>
<evidence type="ECO:0000313" key="4">
    <source>
        <dbReference type="EMBL" id="VUZ84379.1"/>
    </source>
</evidence>
<dbReference type="GO" id="GO:0008168">
    <property type="term" value="F:methyltransferase activity"/>
    <property type="evidence" value="ECO:0007669"/>
    <property type="project" value="UniProtKB-KW"/>
</dbReference>
<dbReference type="InterPro" id="IPR029063">
    <property type="entry name" value="SAM-dependent_MTases_sf"/>
</dbReference>
<evidence type="ECO:0000256" key="2">
    <source>
        <dbReference type="ARBA" id="ARBA00022679"/>
    </source>
</evidence>
<dbReference type="EMBL" id="CABIKM010000011">
    <property type="protein sequence ID" value="VUZ84379.1"/>
    <property type="molecule type" value="Genomic_DNA"/>
</dbReference>
<gene>
    <name evidence="4" type="ORF">MELA_00750</name>
</gene>
<keyword evidence="2 4" id="KW-0808">Transferase</keyword>
<dbReference type="GO" id="GO:0032259">
    <property type="term" value="P:methylation"/>
    <property type="evidence" value="ECO:0007669"/>
    <property type="project" value="UniProtKB-KW"/>
</dbReference>
<dbReference type="InterPro" id="IPR041698">
    <property type="entry name" value="Methyltransf_25"/>
</dbReference>
<dbReference type="Proteomes" id="UP000334340">
    <property type="component" value="Unassembled WGS sequence"/>
</dbReference>
<dbReference type="Pfam" id="PF13649">
    <property type="entry name" value="Methyltransf_25"/>
    <property type="match status" value="1"/>
</dbReference>
<organism evidence="4 5">
    <name type="scientific">Candidatus Methylomirabilis lanthanidiphila</name>
    <dbReference type="NCBI Taxonomy" id="2211376"/>
    <lineage>
        <taxon>Bacteria</taxon>
        <taxon>Candidatus Methylomirabilota</taxon>
        <taxon>Candidatus Methylomirabilia</taxon>
        <taxon>Candidatus Methylomirabilales</taxon>
        <taxon>Candidatus Methylomirabilaceae</taxon>
        <taxon>Candidatus Methylomirabilis</taxon>
    </lineage>
</organism>
<dbReference type="AlphaFoldDB" id="A0A564ZGD0"/>
<feature type="domain" description="Methyltransferase" evidence="3">
    <location>
        <begin position="42"/>
        <end position="130"/>
    </location>
</feature>
<protein>
    <submittedName>
        <fullName evidence="4">Type 11 methyltransferase</fullName>
    </submittedName>
</protein>
<name>A0A564ZGD0_9BACT</name>
<evidence type="ECO:0000313" key="5">
    <source>
        <dbReference type="Proteomes" id="UP000334340"/>
    </source>
</evidence>
<dbReference type="Gene3D" id="3.40.50.150">
    <property type="entry name" value="Vaccinia Virus protein VP39"/>
    <property type="match status" value="1"/>
</dbReference>
<dbReference type="PANTHER" id="PTHR43861">
    <property type="entry name" value="TRANS-ACONITATE 2-METHYLTRANSFERASE-RELATED"/>
    <property type="match status" value="1"/>
</dbReference>